<evidence type="ECO:0000256" key="2">
    <source>
        <dbReference type="SAM" id="MobiDB-lite"/>
    </source>
</evidence>
<feature type="coiled-coil region" evidence="1">
    <location>
        <begin position="63"/>
        <end position="97"/>
    </location>
</feature>
<dbReference type="Proteomes" id="UP000636960">
    <property type="component" value="Unassembled WGS sequence"/>
</dbReference>
<evidence type="ECO:0000313" key="4">
    <source>
        <dbReference type="Proteomes" id="UP000636960"/>
    </source>
</evidence>
<comment type="caution">
    <text evidence="3">The sequence shown here is derived from an EMBL/GenBank/DDBJ whole genome shotgun (WGS) entry which is preliminary data.</text>
</comment>
<evidence type="ECO:0000256" key="1">
    <source>
        <dbReference type="SAM" id="Coils"/>
    </source>
</evidence>
<accession>A0A919MV38</accession>
<reference evidence="3" key="1">
    <citation type="submission" date="2021-01" db="EMBL/GenBank/DDBJ databases">
        <title>Whole genome shotgun sequence of Actinoplanes rishiriensis NBRC 108556.</title>
        <authorList>
            <person name="Komaki H."/>
            <person name="Tamura T."/>
        </authorList>
    </citation>
    <scope>NUCLEOTIDE SEQUENCE</scope>
    <source>
        <strain evidence="3">NBRC 108556</strain>
    </source>
</reference>
<dbReference type="EMBL" id="BOMV01000096">
    <property type="protein sequence ID" value="GIF00987.1"/>
    <property type="molecule type" value="Genomic_DNA"/>
</dbReference>
<proteinExistence type="predicted"/>
<sequence>MKPFVGVTDGRVTFGEAVARVTESLNPLGAIGKVIAESTACAVALKELEVAGRRIDAETEVVLTKLANRRQESAASLRQLRQQAGGIERTAEQLRRCIRNMQAALARPRTTVEEAQVYAALIRGFSDDLLSHHDQQGNQVLSGIDRVLNGRDGGPPVRPVAPSPRRAGTASQPRRGRPPQNPGQGAAPGGRANGGGGGRRGRS</sequence>
<protein>
    <submittedName>
        <fullName evidence="3">Uncharacterized protein</fullName>
    </submittedName>
</protein>
<feature type="region of interest" description="Disordered" evidence="2">
    <location>
        <begin position="145"/>
        <end position="203"/>
    </location>
</feature>
<name>A0A919MV38_9ACTN</name>
<feature type="compositionally biased region" description="Gly residues" evidence="2">
    <location>
        <begin position="186"/>
        <end position="203"/>
    </location>
</feature>
<keyword evidence="4" id="KW-1185">Reference proteome</keyword>
<gene>
    <name evidence="3" type="ORF">Ari01nite_84510</name>
</gene>
<dbReference type="AlphaFoldDB" id="A0A919MV38"/>
<keyword evidence="1" id="KW-0175">Coiled coil</keyword>
<evidence type="ECO:0000313" key="3">
    <source>
        <dbReference type="EMBL" id="GIF00987.1"/>
    </source>
</evidence>
<organism evidence="3 4">
    <name type="scientific">Paractinoplanes rishiriensis</name>
    <dbReference type="NCBI Taxonomy" id="1050105"/>
    <lineage>
        <taxon>Bacteria</taxon>
        <taxon>Bacillati</taxon>
        <taxon>Actinomycetota</taxon>
        <taxon>Actinomycetes</taxon>
        <taxon>Micromonosporales</taxon>
        <taxon>Micromonosporaceae</taxon>
        <taxon>Paractinoplanes</taxon>
    </lineage>
</organism>